<keyword evidence="1" id="KW-0812">Transmembrane</keyword>
<sequence>MDFSFFSWKKNEAVFVVSVLLILFGISYFQLKIGQMKARDAQRKADVELVGRALDQYLLDNKILPPSKNGMIVSCGNKGLDACVWGEGPIVDTLGISYLKKIPQDPFTYQGRTYVYEVDLSHNKYRISISLEYKGDISWRHDLTTQCGNGVQCSWYVQN</sequence>
<dbReference type="AlphaFoldDB" id="A0A0G0Y712"/>
<feature type="transmembrane region" description="Helical" evidence="1">
    <location>
        <begin position="13"/>
        <end position="31"/>
    </location>
</feature>
<dbReference type="STRING" id="1618356.UU93_C0006G0003"/>
<keyword evidence="1" id="KW-1133">Transmembrane helix</keyword>
<evidence type="ECO:0000256" key="1">
    <source>
        <dbReference type="SAM" id="Phobius"/>
    </source>
</evidence>
<dbReference type="InterPro" id="IPR013545">
    <property type="entry name" value="T2SS_protein-GspG_C"/>
</dbReference>
<feature type="domain" description="Type II secretion system protein GspG C-terminal" evidence="2">
    <location>
        <begin position="36"/>
        <end position="127"/>
    </location>
</feature>
<keyword evidence="1" id="KW-0472">Membrane</keyword>
<dbReference type="Proteomes" id="UP000034160">
    <property type="component" value="Unassembled WGS sequence"/>
</dbReference>
<protein>
    <recommendedName>
        <fullName evidence="2">Type II secretion system protein GspG C-terminal domain-containing protein</fullName>
    </recommendedName>
</protein>
<organism evidence="3 4">
    <name type="scientific">Candidatus Amesbacteria bacterium GW2011_GWA2_42_12</name>
    <dbReference type="NCBI Taxonomy" id="1618356"/>
    <lineage>
        <taxon>Bacteria</taxon>
        <taxon>Candidatus Amesiibacteriota</taxon>
    </lineage>
</organism>
<dbReference type="EMBL" id="LCCN01000006">
    <property type="protein sequence ID" value="KKS32524.1"/>
    <property type="molecule type" value="Genomic_DNA"/>
</dbReference>
<comment type="caution">
    <text evidence="3">The sequence shown here is derived from an EMBL/GenBank/DDBJ whole genome shotgun (WGS) entry which is preliminary data.</text>
</comment>
<reference evidence="3 4" key="1">
    <citation type="journal article" date="2015" name="Nature">
        <title>rRNA introns, odd ribosomes, and small enigmatic genomes across a large radiation of phyla.</title>
        <authorList>
            <person name="Brown C.T."/>
            <person name="Hug L.A."/>
            <person name="Thomas B.C."/>
            <person name="Sharon I."/>
            <person name="Castelle C.J."/>
            <person name="Singh A."/>
            <person name="Wilkins M.J."/>
            <person name="Williams K.H."/>
            <person name="Banfield J.F."/>
        </authorList>
    </citation>
    <scope>NUCLEOTIDE SEQUENCE [LARGE SCALE GENOMIC DNA]</scope>
</reference>
<evidence type="ECO:0000313" key="4">
    <source>
        <dbReference type="Proteomes" id="UP000034160"/>
    </source>
</evidence>
<evidence type="ECO:0000313" key="3">
    <source>
        <dbReference type="EMBL" id="KKS32524.1"/>
    </source>
</evidence>
<dbReference type="Gene3D" id="3.30.700.10">
    <property type="entry name" value="Glycoprotein, Type 4 Pilin"/>
    <property type="match status" value="1"/>
</dbReference>
<dbReference type="InterPro" id="IPR045584">
    <property type="entry name" value="Pilin-like"/>
</dbReference>
<dbReference type="SUPFAM" id="SSF54523">
    <property type="entry name" value="Pili subunits"/>
    <property type="match status" value="1"/>
</dbReference>
<dbReference type="Pfam" id="PF08334">
    <property type="entry name" value="T2SSG"/>
    <property type="match status" value="1"/>
</dbReference>
<gene>
    <name evidence="3" type="ORF">UU93_C0006G0003</name>
</gene>
<accession>A0A0G0Y712</accession>
<evidence type="ECO:0000259" key="2">
    <source>
        <dbReference type="Pfam" id="PF08334"/>
    </source>
</evidence>
<proteinExistence type="predicted"/>
<name>A0A0G0Y712_9BACT</name>